<keyword evidence="2" id="KW-0812">Transmembrane</keyword>
<accession>A0A1E5UBE0</accession>
<gene>
    <name evidence="3" type="ORF">BHF72_0617</name>
</gene>
<organism evidence="3 4">
    <name type="scientific">Cloacibacterium normanense</name>
    <dbReference type="NCBI Taxonomy" id="237258"/>
    <lineage>
        <taxon>Bacteria</taxon>
        <taxon>Pseudomonadati</taxon>
        <taxon>Bacteroidota</taxon>
        <taxon>Flavobacteriia</taxon>
        <taxon>Flavobacteriales</taxon>
        <taxon>Weeksellaceae</taxon>
    </lineage>
</organism>
<keyword evidence="2" id="KW-0472">Membrane</keyword>
<keyword evidence="3" id="KW-0238">DNA-binding</keyword>
<name>A0A1E5UBE0_9FLAO</name>
<sequence length="231" mass="26473">MCQMNLGLHLYNYLQEKGSAELPGFGVFTLKKKSATLDEQSSKILPPTYEISFVENKNVFNADFAKYIFEKTGENLFVVQSLIKEEVSSWLETLSAEQKITIDEIGEFSQEENVIKLLDQKKYTNTPKFFGLEEISLEQIQNSENSEDLPESDNQYVFNNSILWIFLFILPVGAIIYLAINYQDQIFGKKSFDDISVKTSTHRIPEKPKVNPTIQKDSLQTSKKDSSRISK</sequence>
<protein>
    <submittedName>
        <fullName evidence="3">Bacterial DNA-binding family protein</fullName>
    </submittedName>
</protein>
<dbReference type="Proteomes" id="UP000095601">
    <property type="component" value="Unassembled WGS sequence"/>
</dbReference>
<comment type="caution">
    <text evidence="3">The sequence shown here is derived from an EMBL/GenBank/DDBJ whole genome shotgun (WGS) entry which is preliminary data.</text>
</comment>
<keyword evidence="4" id="KW-1185">Reference proteome</keyword>
<dbReference type="GO" id="GO:0003677">
    <property type="term" value="F:DNA binding"/>
    <property type="evidence" value="ECO:0007669"/>
    <property type="project" value="UniProtKB-KW"/>
</dbReference>
<feature type="region of interest" description="Disordered" evidence="1">
    <location>
        <begin position="203"/>
        <end position="231"/>
    </location>
</feature>
<feature type="transmembrane region" description="Helical" evidence="2">
    <location>
        <begin position="162"/>
        <end position="180"/>
    </location>
</feature>
<feature type="compositionally biased region" description="Polar residues" evidence="1">
    <location>
        <begin position="212"/>
        <end position="221"/>
    </location>
</feature>
<dbReference type="STRING" id="237258.SAMN04489756_10547"/>
<reference evidence="3 4" key="1">
    <citation type="submission" date="2016-09" db="EMBL/GenBank/DDBJ databases">
        <authorList>
            <person name="Capua I."/>
            <person name="De Benedictis P."/>
            <person name="Joannis T."/>
            <person name="Lombin L.H."/>
            <person name="Cattoli G."/>
        </authorList>
    </citation>
    <scope>NUCLEOTIDE SEQUENCE [LARGE SCALE GENOMIC DNA]</scope>
    <source>
        <strain evidence="3 4">NRS-1</strain>
    </source>
</reference>
<dbReference type="EMBL" id="MKGI01000078">
    <property type="protein sequence ID" value="OEL10253.1"/>
    <property type="molecule type" value="Genomic_DNA"/>
</dbReference>
<evidence type="ECO:0000256" key="2">
    <source>
        <dbReference type="SAM" id="Phobius"/>
    </source>
</evidence>
<evidence type="ECO:0000256" key="1">
    <source>
        <dbReference type="SAM" id="MobiDB-lite"/>
    </source>
</evidence>
<keyword evidence="2" id="KW-1133">Transmembrane helix</keyword>
<evidence type="ECO:0000313" key="4">
    <source>
        <dbReference type="Proteomes" id="UP000095601"/>
    </source>
</evidence>
<proteinExistence type="predicted"/>
<dbReference type="AlphaFoldDB" id="A0A1E5UBE0"/>
<feature type="compositionally biased region" description="Basic and acidic residues" evidence="1">
    <location>
        <begin position="222"/>
        <end position="231"/>
    </location>
</feature>
<evidence type="ECO:0000313" key="3">
    <source>
        <dbReference type="EMBL" id="OEL10253.1"/>
    </source>
</evidence>